<dbReference type="Proteomes" id="UP000192511">
    <property type="component" value="Unassembled WGS sequence"/>
</dbReference>
<keyword evidence="2" id="KW-1185">Reference proteome</keyword>
<evidence type="ECO:0000313" key="2">
    <source>
        <dbReference type="Proteomes" id="UP000192511"/>
    </source>
</evidence>
<proteinExistence type="predicted"/>
<comment type="caution">
    <text evidence="1">The sequence shown here is derived from an EMBL/GenBank/DDBJ whole genome shotgun (WGS) entry which is preliminary data.</text>
</comment>
<accession>A0AAX0WNM1</accession>
<protein>
    <submittedName>
        <fullName evidence="1">Uncharacterized protein</fullName>
    </submittedName>
</protein>
<reference evidence="1" key="1">
    <citation type="submission" date="2017-12" db="EMBL/GenBank/DDBJ databases">
        <title>FDA dAtabase for Regulatory Grade micrObial Sequences (FDA-ARGOS): Supporting development and validation of Infectious Disease Dx tests.</title>
        <authorList>
            <person name="Kerrigan L."/>
            <person name="Tallon L.J."/>
            <person name="Sadzewicz L."/>
            <person name="Sengamalay N."/>
            <person name="Ott S."/>
            <person name="Godinez A."/>
            <person name="Nagaraj S."/>
            <person name="Vavikolanu K."/>
            <person name="Vyas G."/>
            <person name="Nadendla S."/>
            <person name="Aluvathingal J."/>
            <person name="Sichtig H."/>
        </authorList>
    </citation>
    <scope>NUCLEOTIDE SEQUENCE [LARGE SCALE GENOMIC DNA]</scope>
    <source>
        <strain evidence="1">FDAARGOS_200</strain>
    </source>
</reference>
<organism evidence="1 2">
    <name type="scientific">Legionella anisa</name>
    <dbReference type="NCBI Taxonomy" id="28082"/>
    <lineage>
        <taxon>Bacteria</taxon>
        <taxon>Pseudomonadati</taxon>
        <taxon>Pseudomonadota</taxon>
        <taxon>Gammaproteobacteria</taxon>
        <taxon>Legionellales</taxon>
        <taxon>Legionellaceae</taxon>
        <taxon>Legionella</taxon>
    </lineage>
</organism>
<evidence type="ECO:0000313" key="1">
    <source>
        <dbReference type="EMBL" id="PNL60171.1"/>
    </source>
</evidence>
<sequence>MIKFKNIFYAALPKGHNELEQLPKNQWLMLNRDSILKKGNEAKITPDGETFYSIKDYLNLIWRPIVKEYARYFDIDLNELISKLTQESRADGILKQFQTMTANQIALHYAYHDFCPN</sequence>
<dbReference type="GeneID" id="98064535"/>
<gene>
    <name evidence="1" type="ORF">A6J39_002520</name>
</gene>
<dbReference type="RefSeq" id="WP_058388758.1">
    <property type="nucleotide sequence ID" value="NZ_CAAAHR010000005.1"/>
</dbReference>
<dbReference type="EMBL" id="NBTX02000004">
    <property type="protein sequence ID" value="PNL60171.1"/>
    <property type="molecule type" value="Genomic_DNA"/>
</dbReference>
<name>A0AAX0WNM1_9GAMM</name>
<dbReference type="AlphaFoldDB" id="A0AAX0WNM1"/>